<feature type="compositionally biased region" description="Basic and acidic residues" evidence="1">
    <location>
        <begin position="82"/>
        <end position="97"/>
    </location>
</feature>
<reference evidence="3 4" key="1">
    <citation type="submission" date="2016-09" db="EMBL/GenBank/DDBJ databases">
        <title>Extensive genetic diversity and differential bi-allelic expression allows diatom success in the polar Southern Ocean.</title>
        <authorList>
            <consortium name="DOE Joint Genome Institute"/>
            <person name="Mock T."/>
            <person name="Otillar R.P."/>
            <person name="Strauss J."/>
            <person name="Dupont C."/>
            <person name="Frickenhaus S."/>
            <person name="Maumus F."/>
            <person name="Mcmullan M."/>
            <person name="Sanges R."/>
            <person name="Schmutz J."/>
            <person name="Toseland A."/>
            <person name="Valas R."/>
            <person name="Veluchamy A."/>
            <person name="Ward B.J."/>
            <person name="Allen A."/>
            <person name="Barry K."/>
            <person name="Falciatore A."/>
            <person name="Ferrante M."/>
            <person name="Fortunato A.E."/>
            <person name="Gloeckner G."/>
            <person name="Gruber A."/>
            <person name="Hipkin R."/>
            <person name="Janech M."/>
            <person name="Kroth P."/>
            <person name="Leese F."/>
            <person name="Lindquist E."/>
            <person name="Lyon B.R."/>
            <person name="Martin J."/>
            <person name="Mayer C."/>
            <person name="Parker M."/>
            <person name="Quesneville H."/>
            <person name="Raymond J."/>
            <person name="Uhlig C."/>
            <person name="Valentin K.U."/>
            <person name="Worden A.Z."/>
            <person name="Armbrust E.V."/>
            <person name="Bowler C."/>
            <person name="Green B."/>
            <person name="Moulton V."/>
            <person name="Van Oosterhout C."/>
            <person name="Grigoriev I."/>
        </authorList>
    </citation>
    <scope>NUCLEOTIDE SEQUENCE [LARGE SCALE GENOMIC DNA]</scope>
    <source>
        <strain evidence="3 4">CCMP1102</strain>
    </source>
</reference>
<accession>A0A1E7ELK9</accession>
<feature type="chain" id="PRO_5009191981" evidence="2">
    <location>
        <begin position="20"/>
        <end position="512"/>
    </location>
</feature>
<evidence type="ECO:0000313" key="4">
    <source>
        <dbReference type="Proteomes" id="UP000095751"/>
    </source>
</evidence>
<feature type="signal peptide" evidence="2">
    <location>
        <begin position="1"/>
        <end position="19"/>
    </location>
</feature>
<name>A0A1E7ELK9_9STRA</name>
<sequence length="512" mass="57931">MTSLFNCTICTLLLRGGKSGCCLNLEACEKRCKKRAEEEKIIYDKEADDKKVAEKKIREEKKRKRAEEIRDEMKAAQKKRKITDDEKKGEEKKRKREETKTKIALTLAAKQIRDKRRAVAATAWKMYDDNKIAVASAAKKIRDNNKIAVALAAKKIRDENIAAKKIRVDEKIAVALAAKKIRDDNKIAAKKIRVDEKIAVALAAKKIRDEKIAAKEKIRDDKKAERERRRAEKEQKKQDEAVEWKELDNLTKLSKDGITLSTGNHLWLDCFNTLRNEVKDFVEKSAGKPEGLSRAFAIDGTGMSKSGLFKFKIPNGEATANSILHQCESIENCVYRNPKAATSSLQVVGEFPSELPQPLPHFLANRVRVAETGTLFGKTIARTDNLKVQKYKGPGGEHCDDKFKHIIRKPQLGIPKRSLLLCRVLEKPGGGILQLFREPDKKKFSIRIEKGELLIMMAHAGLCNHKCEEGLYTIVTDFVLPYDAHSEMRIYGGLKGKFEKFISDYATSISHL</sequence>
<dbReference type="EMBL" id="KV784397">
    <property type="protein sequence ID" value="OEU06809.1"/>
    <property type="molecule type" value="Genomic_DNA"/>
</dbReference>
<keyword evidence="2" id="KW-0732">Signal</keyword>
<keyword evidence="4" id="KW-1185">Reference proteome</keyword>
<proteinExistence type="predicted"/>
<feature type="region of interest" description="Disordered" evidence="1">
    <location>
        <begin position="55"/>
        <end position="97"/>
    </location>
</feature>
<protein>
    <submittedName>
        <fullName evidence="3">Uncharacterized protein</fullName>
    </submittedName>
</protein>
<evidence type="ECO:0000256" key="1">
    <source>
        <dbReference type="SAM" id="MobiDB-lite"/>
    </source>
</evidence>
<organism evidence="3 4">
    <name type="scientific">Fragilariopsis cylindrus CCMP1102</name>
    <dbReference type="NCBI Taxonomy" id="635003"/>
    <lineage>
        <taxon>Eukaryota</taxon>
        <taxon>Sar</taxon>
        <taxon>Stramenopiles</taxon>
        <taxon>Ochrophyta</taxon>
        <taxon>Bacillariophyta</taxon>
        <taxon>Bacillariophyceae</taxon>
        <taxon>Bacillariophycidae</taxon>
        <taxon>Bacillariales</taxon>
        <taxon>Bacillariaceae</taxon>
        <taxon>Fragilariopsis</taxon>
    </lineage>
</organism>
<feature type="compositionally biased region" description="Basic and acidic residues" evidence="1">
    <location>
        <begin position="55"/>
        <end position="75"/>
    </location>
</feature>
<dbReference type="AlphaFoldDB" id="A0A1E7ELK9"/>
<feature type="region of interest" description="Disordered" evidence="1">
    <location>
        <begin position="217"/>
        <end position="240"/>
    </location>
</feature>
<evidence type="ECO:0000313" key="3">
    <source>
        <dbReference type="EMBL" id="OEU06809.1"/>
    </source>
</evidence>
<evidence type="ECO:0000256" key="2">
    <source>
        <dbReference type="SAM" id="SignalP"/>
    </source>
</evidence>
<dbReference type="Proteomes" id="UP000095751">
    <property type="component" value="Unassembled WGS sequence"/>
</dbReference>
<dbReference type="InParanoid" id="A0A1E7ELK9"/>
<gene>
    <name evidence="3" type="ORF">FRACYDRAFT_253057</name>
</gene>
<dbReference type="KEGG" id="fcy:FRACYDRAFT_253057"/>